<dbReference type="SUPFAM" id="SSF51735">
    <property type="entry name" value="NAD(P)-binding Rossmann-fold domains"/>
    <property type="match status" value="1"/>
</dbReference>
<dbReference type="OrthoDB" id="9809203at2"/>
<evidence type="ECO:0000313" key="3">
    <source>
        <dbReference type="Proteomes" id="UP000078070"/>
    </source>
</evidence>
<dbReference type="EMBL" id="CP015839">
    <property type="protein sequence ID" value="ANG61475.1"/>
    <property type="molecule type" value="Genomic_DNA"/>
</dbReference>
<evidence type="ECO:0000256" key="1">
    <source>
        <dbReference type="ARBA" id="ARBA00008903"/>
    </source>
</evidence>
<dbReference type="AlphaFoldDB" id="A0A1A9EUA9"/>
<dbReference type="Pfam" id="PF02423">
    <property type="entry name" value="OCD_Mu_crystall"/>
    <property type="match status" value="1"/>
</dbReference>
<accession>A0A1A9EUA9</accession>
<dbReference type="GO" id="GO:0019752">
    <property type="term" value="P:carboxylic acid metabolic process"/>
    <property type="evidence" value="ECO:0007669"/>
    <property type="project" value="UniProtKB-ARBA"/>
</dbReference>
<organism evidence="2 3">
    <name type="scientific">Marinobacterium aestuarii</name>
    <dbReference type="NCBI Taxonomy" id="1821621"/>
    <lineage>
        <taxon>Bacteria</taxon>
        <taxon>Pseudomonadati</taxon>
        <taxon>Pseudomonadota</taxon>
        <taxon>Gammaproteobacteria</taxon>
        <taxon>Oceanospirillales</taxon>
        <taxon>Oceanospirillaceae</taxon>
        <taxon>Marinobacterium</taxon>
    </lineage>
</organism>
<dbReference type="FunFam" id="3.40.50.720:FF:000311">
    <property type="entry name" value="Ornithine cyclodeaminase"/>
    <property type="match status" value="1"/>
</dbReference>
<keyword evidence="3" id="KW-1185">Reference proteome</keyword>
<dbReference type="PANTHER" id="PTHR13812:SF19">
    <property type="entry name" value="KETIMINE REDUCTASE MU-CRYSTALLIN"/>
    <property type="match status" value="1"/>
</dbReference>
<sequence length="318" mass="34539">MQLNAEQVRDALPWNLMIESLRDIFSRDDVCSPVRHHHGVEVPGEVEATLLLMPAWIPGEYLGVKQVKVFPGNSARHMPGLSSHYLLSCGKTGHALAQLEGNELTARRTAAASALASRFLSREDSRELLMVGAGRMGRRLIPAHMSVRPISRVRVWDRNEAASEALVAELRSADIDAHVCRADGLQQAAGEADIISCATLATEPLVLGDWLKPGAHLDLVGSFTPTMRETDNSAMQRCQIFVDIRAGALSETGDLIIPIREGVITPDCIRGELADLCRGRHAGRNALADPDTVITLFKSVGDSREDLAAAILAYRTQS</sequence>
<dbReference type="Gene3D" id="3.40.50.720">
    <property type="entry name" value="NAD(P)-binding Rossmann-like Domain"/>
    <property type="match status" value="1"/>
</dbReference>
<protein>
    <submittedName>
        <fullName evidence="2">Ornithine cyclodeaminase</fullName>
    </submittedName>
</protein>
<name>A0A1A9EUA9_9GAMM</name>
<reference evidence="2 3" key="2">
    <citation type="journal article" date="2018" name="Int. J. Syst. Evol. Microbiol.">
        <title>Marinobacterium aestuarii sp. nov., a benzene-degrading marine bacterium isolated from estuary sediment.</title>
        <authorList>
            <person name="Bae S.S."/>
            <person name="Jung J."/>
            <person name="Chung D."/>
            <person name="Baek K."/>
        </authorList>
    </citation>
    <scope>NUCLEOTIDE SEQUENCE [LARGE SCALE GENOMIC DNA]</scope>
    <source>
        <strain evidence="2 3">ST58-10</strain>
    </source>
</reference>
<dbReference type="InterPro" id="IPR036291">
    <property type="entry name" value="NAD(P)-bd_dom_sf"/>
</dbReference>
<dbReference type="InterPro" id="IPR023401">
    <property type="entry name" value="ODC_N"/>
</dbReference>
<evidence type="ECO:0000313" key="2">
    <source>
        <dbReference type="EMBL" id="ANG61475.1"/>
    </source>
</evidence>
<reference evidence="3" key="1">
    <citation type="submission" date="2016-05" db="EMBL/GenBank/DDBJ databases">
        <authorList>
            <person name="Baek K."/>
            <person name="Yang S.-J."/>
        </authorList>
    </citation>
    <scope>NUCLEOTIDE SEQUENCE [LARGE SCALE GENOMIC DNA]</scope>
    <source>
        <strain evidence="3">ST58-10</strain>
    </source>
</reference>
<comment type="similarity">
    <text evidence="1">Belongs to the ornithine cyclodeaminase/mu-crystallin family.</text>
</comment>
<dbReference type="InterPro" id="IPR003462">
    <property type="entry name" value="ODC_Mu_crystall"/>
</dbReference>
<dbReference type="STRING" id="1821621.A8C75_02645"/>
<dbReference type="NCBIfam" id="NF004793">
    <property type="entry name" value="PRK06141.1"/>
    <property type="match status" value="1"/>
</dbReference>
<dbReference type="PIRSF" id="PIRSF001439">
    <property type="entry name" value="CryM"/>
    <property type="match status" value="1"/>
</dbReference>
<gene>
    <name evidence="2" type="ORF">A8C75_02645</name>
</gene>
<dbReference type="Proteomes" id="UP000078070">
    <property type="component" value="Chromosome"/>
</dbReference>
<dbReference type="KEGG" id="mars:A8C75_02645"/>
<dbReference type="GO" id="GO:0005737">
    <property type="term" value="C:cytoplasm"/>
    <property type="evidence" value="ECO:0007669"/>
    <property type="project" value="TreeGrafter"/>
</dbReference>
<proteinExistence type="inferred from homology"/>
<dbReference type="RefSeq" id="WP_067377722.1">
    <property type="nucleotide sequence ID" value="NZ_CP015839.1"/>
</dbReference>
<dbReference type="PANTHER" id="PTHR13812">
    <property type="entry name" value="KETIMINE REDUCTASE MU-CRYSTALLIN"/>
    <property type="match status" value="1"/>
</dbReference>
<dbReference type="GO" id="GO:0016491">
    <property type="term" value="F:oxidoreductase activity"/>
    <property type="evidence" value="ECO:0007669"/>
    <property type="project" value="UniProtKB-ARBA"/>
</dbReference>
<dbReference type="Gene3D" id="3.30.1780.10">
    <property type="entry name" value="ornithine cyclodeaminase, domain 1"/>
    <property type="match status" value="1"/>
</dbReference>